<feature type="chain" id="PRO_5047305569" description="DUF4352 domain-containing protein" evidence="2">
    <location>
        <begin position="23"/>
        <end position="237"/>
    </location>
</feature>
<evidence type="ECO:0000313" key="3">
    <source>
        <dbReference type="EMBL" id="MFD1948559.1"/>
    </source>
</evidence>
<evidence type="ECO:0000256" key="2">
    <source>
        <dbReference type="SAM" id="SignalP"/>
    </source>
</evidence>
<feature type="region of interest" description="Disordered" evidence="1">
    <location>
        <begin position="215"/>
        <end position="237"/>
    </location>
</feature>
<evidence type="ECO:0008006" key="5">
    <source>
        <dbReference type="Google" id="ProtNLM"/>
    </source>
</evidence>
<dbReference type="Proteomes" id="UP001597351">
    <property type="component" value="Unassembled WGS sequence"/>
</dbReference>
<gene>
    <name evidence="3" type="ORF">ACFSDE_17275</name>
</gene>
<dbReference type="RefSeq" id="WP_343920731.1">
    <property type="nucleotide sequence ID" value="NZ_BAAAJT010000002.1"/>
</dbReference>
<accession>A0ABW4TST9</accession>
<dbReference type="PROSITE" id="PS51257">
    <property type="entry name" value="PROKAR_LIPOPROTEIN"/>
    <property type="match status" value="1"/>
</dbReference>
<name>A0ABW4TST9_9ACTN</name>
<keyword evidence="4" id="KW-1185">Reference proteome</keyword>
<dbReference type="EMBL" id="JBHUGD010000003">
    <property type="protein sequence ID" value="MFD1948559.1"/>
    <property type="molecule type" value="Genomic_DNA"/>
</dbReference>
<comment type="caution">
    <text evidence="3">The sequence shown here is derived from an EMBL/GenBank/DDBJ whole genome shotgun (WGS) entry which is preliminary data.</text>
</comment>
<feature type="signal peptide" evidence="2">
    <location>
        <begin position="1"/>
        <end position="22"/>
    </location>
</feature>
<feature type="region of interest" description="Disordered" evidence="1">
    <location>
        <begin position="20"/>
        <end position="46"/>
    </location>
</feature>
<proteinExistence type="predicted"/>
<evidence type="ECO:0000256" key="1">
    <source>
        <dbReference type="SAM" id="MobiDB-lite"/>
    </source>
</evidence>
<sequence length="237" mass="25425">MRLPARLLVLPAVLTLALTGCSGDTGETPDEGTSPVGETASETPAEPYLDVPEGVELTAQGAVLSLGDTATVAWQPDQKKVGALEVKVTSMEQADFKQFVGWELTKKIKQTAPYFVRATVTNVGDTDLGSKKGALPVPLYGVDDQNRLIESSLFSGSFKPCQSAAFPDKFKPGATMKACMVYLAPDKAALEAVSFRPEQEFNPIIWEGEVVPADAGKKKDDKKKSDDKKDEKKKSDG</sequence>
<keyword evidence="2" id="KW-0732">Signal</keyword>
<evidence type="ECO:0000313" key="4">
    <source>
        <dbReference type="Proteomes" id="UP001597351"/>
    </source>
</evidence>
<reference evidence="4" key="1">
    <citation type="journal article" date="2019" name="Int. J. Syst. Evol. Microbiol.">
        <title>The Global Catalogue of Microorganisms (GCM) 10K type strain sequencing project: providing services to taxonomists for standard genome sequencing and annotation.</title>
        <authorList>
            <consortium name="The Broad Institute Genomics Platform"/>
            <consortium name="The Broad Institute Genome Sequencing Center for Infectious Disease"/>
            <person name="Wu L."/>
            <person name="Ma J."/>
        </authorList>
    </citation>
    <scope>NUCLEOTIDE SEQUENCE [LARGE SCALE GENOMIC DNA]</scope>
    <source>
        <strain evidence="4">CGMCC 1.12477</strain>
    </source>
</reference>
<organism evidence="3 4">
    <name type="scientific">Nocardioides aestuarii</name>
    <dbReference type="NCBI Taxonomy" id="252231"/>
    <lineage>
        <taxon>Bacteria</taxon>
        <taxon>Bacillati</taxon>
        <taxon>Actinomycetota</taxon>
        <taxon>Actinomycetes</taxon>
        <taxon>Propionibacteriales</taxon>
        <taxon>Nocardioidaceae</taxon>
        <taxon>Nocardioides</taxon>
    </lineage>
</organism>
<protein>
    <recommendedName>
        <fullName evidence="5">DUF4352 domain-containing protein</fullName>
    </recommendedName>
</protein>